<dbReference type="RefSeq" id="WP_207675177.1">
    <property type="nucleotide sequence ID" value="NZ_JAFREM010000030.1"/>
</dbReference>
<proteinExistence type="predicted"/>
<evidence type="ECO:0000256" key="1">
    <source>
        <dbReference type="SAM" id="MobiDB-lite"/>
    </source>
</evidence>
<organism evidence="2 3">
    <name type="scientific">Candidatus Enterococcus moelleringii</name>
    <dbReference type="NCBI Taxonomy" id="2815325"/>
    <lineage>
        <taxon>Bacteria</taxon>
        <taxon>Bacillati</taxon>
        <taxon>Bacillota</taxon>
        <taxon>Bacilli</taxon>
        <taxon>Lactobacillales</taxon>
        <taxon>Enterococcaceae</taxon>
        <taxon>Enterococcus</taxon>
    </lineage>
</organism>
<dbReference type="InterPro" id="IPR052928">
    <property type="entry name" value="Desiccation-related_membrane"/>
</dbReference>
<protein>
    <submittedName>
        <fullName evidence="2">YtxH domain-containing protein</fullName>
    </submittedName>
</protein>
<comment type="caution">
    <text evidence="2">The sequence shown here is derived from an EMBL/GenBank/DDBJ whole genome shotgun (WGS) entry which is preliminary data.</text>
</comment>
<dbReference type="EMBL" id="JAFREM010000030">
    <property type="protein sequence ID" value="MBO1308185.1"/>
    <property type="molecule type" value="Genomic_DNA"/>
</dbReference>
<feature type="compositionally biased region" description="Basic and acidic residues" evidence="1">
    <location>
        <begin position="115"/>
        <end position="128"/>
    </location>
</feature>
<gene>
    <name evidence="2" type="ORF">JZO70_18560</name>
</gene>
<evidence type="ECO:0000313" key="3">
    <source>
        <dbReference type="Proteomes" id="UP000664601"/>
    </source>
</evidence>
<reference evidence="2 3" key="1">
    <citation type="submission" date="2021-03" db="EMBL/GenBank/DDBJ databases">
        <title>Enterococcal diversity collection.</title>
        <authorList>
            <person name="Gilmore M.S."/>
            <person name="Schwartzman J."/>
            <person name="Van Tyne D."/>
            <person name="Martin M."/>
            <person name="Earl A.M."/>
            <person name="Manson A.L."/>
            <person name="Straub T."/>
            <person name="Salamzade R."/>
            <person name="Saavedra J."/>
            <person name="Lebreton F."/>
            <person name="Prichula J."/>
            <person name="Schaufler K."/>
            <person name="Gaca A."/>
            <person name="Sgardioli B."/>
            <person name="Wagenaar J."/>
            <person name="Strong T."/>
        </authorList>
    </citation>
    <scope>NUCLEOTIDE SEQUENCE [LARGE SCALE GENOMIC DNA]</scope>
    <source>
        <strain evidence="2 3">669A</strain>
    </source>
</reference>
<sequence>MGFFKGLLVGAGLGTVGGLLFAPRKGEETREKLVNDVRDIVQLTDELNDSLTEFRESLVELKTNVDTIVPEFKAGLESDIEDFKFQADPRIKQIQEQVELIQSHLPEELQTSSSEKGRFVLERPKKLK</sequence>
<feature type="region of interest" description="Disordered" evidence="1">
    <location>
        <begin position="105"/>
        <end position="128"/>
    </location>
</feature>
<dbReference type="Pfam" id="PF12732">
    <property type="entry name" value="YtxH"/>
    <property type="match status" value="1"/>
</dbReference>
<dbReference type="SUPFAM" id="SSF47162">
    <property type="entry name" value="Apolipoprotein"/>
    <property type="match status" value="1"/>
</dbReference>
<dbReference type="Gene3D" id="1.20.120.20">
    <property type="entry name" value="Apolipoprotein"/>
    <property type="match status" value="1"/>
</dbReference>
<dbReference type="InterPro" id="IPR024623">
    <property type="entry name" value="YtxH"/>
</dbReference>
<evidence type="ECO:0000313" key="2">
    <source>
        <dbReference type="EMBL" id="MBO1308185.1"/>
    </source>
</evidence>
<keyword evidence="3" id="KW-1185">Reference proteome</keyword>
<dbReference type="PANTHER" id="PTHR35792:SF1">
    <property type="entry name" value="SLL0268 PROTEIN"/>
    <property type="match status" value="1"/>
</dbReference>
<dbReference type="Proteomes" id="UP000664601">
    <property type="component" value="Unassembled WGS sequence"/>
</dbReference>
<accession>A0ABS3LEY7</accession>
<dbReference type="PANTHER" id="PTHR35792">
    <property type="entry name" value="GENERAL STRESS PROTEIN"/>
    <property type="match status" value="1"/>
</dbReference>
<name>A0ABS3LEY7_9ENTE</name>